<protein>
    <submittedName>
        <fullName evidence="3">Uncharacterized protein</fullName>
    </submittedName>
</protein>
<evidence type="ECO:0000256" key="1">
    <source>
        <dbReference type="SAM" id="MobiDB-lite"/>
    </source>
</evidence>
<feature type="region of interest" description="Disordered" evidence="1">
    <location>
        <begin position="197"/>
        <end position="232"/>
    </location>
</feature>
<evidence type="ECO:0000313" key="3">
    <source>
        <dbReference type="EMBL" id="ETO30762.1"/>
    </source>
</evidence>
<proteinExistence type="predicted"/>
<accession>X6NZN8</accession>
<feature type="transmembrane region" description="Helical" evidence="2">
    <location>
        <begin position="34"/>
        <end position="54"/>
    </location>
</feature>
<keyword evidence="2" id="KW-0472">Membrane</keyword>
<name>X6NZN8_RETFI</name>
<feature type="transmembrane region" description="Helical" evidence="2">
    <location>
        <begin position="66"/>
        <end position="85"/>
    </location>
</feature>
<feature type="transmembrane region" description="Helical" evidence="2">
    <location>
        <begin position="138"/>
        <end position="158"/>
    </location>
</feature>
<dbReference type="AlphaFoldDB" id="X6NZN8"/>
<comment type="caution">
    <text evidence="3">The sequence shown here is derived from an EMBL/GenBank/DDBJ whole genome shotgun (WGS) entry which is preliminary data.</text>
</comment>
<dbReference type="Proteomes" id="UP000023152">
    <property type="component" value="Unassembled WGS sequence"/>
</dbReference>
<reference evidence="3 4" key="1">
    <citation type="journal article" date="2013" name="Curr. Biol.">
        <title>The Genome of the Foraminiferan Reticulomyxa filosa.</title>
        <authorList>
            <person name="Glockner G."/>
            <person name="Hulsmann N."/>
            <person name="Schleicher M."/>
            <person name="Noegel A.A."/>
            <person name="Eichinger L."/>
            <person name="Gallinger C."/>
            <person name="Pawlowski J."/>
            <person name="Sierra R."/>
            <person name="Euteneuer U."/>
            <person name="Pillet L."/>
            <person name="Moustafa A."/>
            <person name="Platzer M."/>
            <person name="Groth M."/>
            <person name="Szafranski K."/>
            <person name="Schliwa M."/>
        </authorList>
    </citation>
    <scope>NUCLEOTIDE SEQUENCE [LARGE SCALE GENOMIC DNA]</scope>
</reference>
<feature type="transmembrane region" description="Helical" evidence="2">
    <location>
        <begin position="105"/>
        <end position="126"/>
    </location>
</feature>
<sequence>MTRHSSGAKFGTSGFGSPVVIHDPFDEQYGYLRLFMALLILLYAIISLVWLYFLKKKLKQNLTDQKAMLILLFGLSVGVSGFHFADNLMRPVDYWTPEWIHRGLATVQDITCIYWLGNNTLGLYALYHLAWGRLEKKYTYMMYLYCFAIWSGQSHFIVAPIWDFHWFCIATILGEGFTSIALHIYMYFFYSRESPRTFDRQGNDGMPKKSKKLKKSDTNENEPEPVVVENSQEIESLLADYQKEKNKQGDVKSGSTTPKMRHVQKLE</sequence>
<feature type="region of interest" description="Disordered" evidence="1">
    <location>
        <begin position="244"/>
        <end position="267"/>
    </location>
</feature>
<keyword evidence="2" id="KW-0812">Transmembrane</keyword>
<keyword evidence="2" id="KW-1133">Transmembrane helix</keyword>
<gene>
    <name evidence="3" type="ORF">RFI_06359</name>
</gene>
<dbReference type="EMBL" id="ASPP01005322">
    <property type="protein sequence ID" value="ETO30762.1"/>
    <property type="molecule type" value="Genomic_DNA"/>
</dbReference>
<evidence type="ECO:0000313" key="4">
    <source>
        <dbReference type="Proteomes" id="UP000023152"/>
    </source>
</evidence>
<keyword evidence="4" id="KW-1185">Reference proteome</keyword>
<feature type="transmembrane region" description="Helical" evidence="2">
    <location>
        <begin position="164"/>
        <end position="190"/>
    </location>
</feature>
<organism evidence="3 4">
    <name type="scientific">Reticulomyxa filosa</name>
    <dbReference type="NCBI Taxonomy" id="46433"/>
    <lineage>
        <taxon>Eukaryota</taxon>
        <taxon>Sar</taxon>
        <taxon>Rhizaria</taxon>
        <taxon>Retaria</taxon>
        <taxon>Foraminifera</taxon>
        <taxon>Monothalamids</taxon>
        <taxon>Reticulomyxidae</taxon>
        <taxon>Reticulomyxa</taxon>
    </lineage>
</organism>
<evidence type="ECO:0000256" key="2">
    <source>
        <dbReference type="SAM" id="Phobius"/>
    </source>
</evidence>